<dbReference type="SUPFAM" id="SSF52091">
    <property type="entry name" value="SpoIIaa-like"/>
    <property type="match status" value="1"/>
</dbReference>
<organism evidence="5 6">
    <name type="scientific">Streptomyces subrutilus</name>
    <dbReference type="NCBI Taxonomy" id="36818"/>
    <lineage>
        <taxon>Bacteria</taxon>
        <taxon>Bacillati</taxon>
        <taxon>Actinomycetota</taxon>
        <taxon>Actinomycetes</taxon>
        <taxon>Kitasatosporales</taxon>
        <taxon>Streptomycetaceae</taxon>
        <taxon>Streptomyces</taxon>
    </lineage>
</organism>
<dbReference type="NCBIfam" id="TIGR00377">
    <property type="entry name" value="ant_ant_sig"/>
    <property type="match status" value="1"/>
</dbReference>
<dbReference type="EMBL" id="BMVX01000024">
    <property type="protein sequence ID" value="GGZ86260.1"/>
    <property type="molecule type" value="Genomic_DNA"/>
</dbReference>
<evidence type="ECO:0000313" key="4">
    <source>
        <dbReference type="EMBL" id="GGZ86260.1"/>
    </source>
</evidence>
<dbReference type="Proteomes" id="UP000634660">
    <property type="component" value="Unassembled WGS sequence"/>
</dbReference>
<dbReference type="PANTHER" id="PTHR33495">
    <property type="entry name" value="ANTI-SIGMA FACTOR ANTAGONIST TM_1081-RELATED-RELATED"/>
    <property type="match status" value="1"/>
</dbReference>
<comment type="similarity">
    <text evidence="1 2">Belongs to the anti-sigma-factor antagonist family.</text>
</comment>
<accession>A0A5P2UDM7</accession>
<dbReference type="InterPro" id="IPR058548">
    <property type="entry name" value="MlaB-like_STAS"/>
</dbReference>
<dbReference type="Gene3D" id="3.30.750.24">
    <property type="entry name" value="STAS domain"/>
    <property type="match status" value="1"/>
</dbReference>
<feature type="domain" description="STAS" evidence="3">
    <location>
        <begin position="12"/>
        <end position="105"/>
    </location>
</feature>
<dbReference type="CDD" id="cd07043">
    <property type="entry name" value="STAS_anti-anti-sigma_factors"/>
    <property type="match status" value="1"/>
</dbReference>
<dbReference type="PROSITE" id="PS50801">
    <property type="entry name" value="STAS"/>
    <property type="match status" value="1"/>
</dbReference>
<reference evidence="5 6" key="2">
    <citation type="submission" date="2017-09" db="EMBL/GenBank/DDBJ databases">
        <authorList>
            <person name="Lee N."/>
            <person name="Cho B.-K."/>
        </authorList>
    </citation>
    <scope>NUCLEOTIDE SEQUENCE [LARGE SCALE GENOMIC DNA]</scope>
    <source>
        <strain evidence="5 6">ATCC 27467</strain>
    </source>
</reference>
<dbReference type="GO" id="GO:0043856">
    <property type="term" value="F:anti-sigma factor antagonist activity"/>
    <property type="evidence" value="ECO:0007669"/>
    <property type="project" value="InterPro"/>
</dbReference>
<dbReference type="OrthoDB" id="3296948at2"/>
<dbReference type="InterPro" id="IPR003658">
    <property type="entry name" value="Anti-sigma_ant"/>
</dbReference>
<evidence type="ECO:0000313" key="6">
    <source>
        <dbReference type="Proteomes" id="UP000326831"/>
    </source>
</evidence>
<dbReference type="InterPro" id="IPR036513">
    <property type="entry name" value="STAS_dom_sf"/>
</dbReference>
<dbReference type="AlphaFoldDB" id="A0A5P2UDM7"/>
<dbReference type="Proteomes" id="UP000326831">
    <property type="component" value="Chromosome"/>
</dbReference>
<dbReference type="InterPro" id="IPR002645">
    <property type="entry name" value="STAS_dom"/>
</dbReference>
<protein>
    <recommendedName>
        <fullName evidence="2">Anti-sigma factor antagonist</fullName>
    </recommendedName>
</protein>
<keyword evidence="6" id="KW-1185">Reference proteome</keyword>
<dbReference type="KEGG" id="ssub:CP968_00895"/>
<name>A0A5P2UDM7_9ACTN</name>
<dbReference type="EMBL" id="CP023701">
    <property type="protein sequence ID" value="QEU77058.1"/>
    <property type="molecule type" value="Genomic_DNA"/>
</dbReference>
<evidence type="ECO:0000313" key="5">
    <source>
        <dbReference type="EMBL" id="QEU77058.1"/>
    </source>
</evidence>
<gene>
    <name evidence="5" type="ORF">CP968_00895</name>
    <name evidence="4" type="ORF">GCM10010371_52630</name>
</gene>
<evidence type="ECO:0000259" key="3">
    <source>
        <dbReference type="PROSITE" id="PS50801"/>
    </source>
</evidence>
<reference evidence="4" key="1">
    <citation type="journal article" date="2014" name="Int. J. Syst. Evol. Microbiol.">
        <title>Complete genome sequence of Corynebacterium casei LMG S-19264T (=DSM 44701T), isolated from a smear-ripened cheese.</title>
        <authorList>
            <consortium name="US DOE Joint Genome Institute (JGI-PGF)"/>
            <person name="Walter F."/>
            <person name="Albersmeier A."/>
            <person name="Kalinowski J."/>
            <person name="Ruckert C."/>
        </authorList>
    </citation>
    <scope>NUCLEOTIDE SEQUENCE</scope>
    <source>
        <strain evidence="4">JCM 4834</strain>
    </source>
</reference>
<dbReference type="RefSeq" id="WP_150516162.1">
    <property type="nucleotide sequence ID" value="NZ_BMVX01000024.1"/>
</dbReference>
<evidence type="ECO:0000256" key="1">
    <source>
        <dbReference type="ARBA" id="ARBA00009013"/>
    </source>
</evidence>
<dbReference type="PANTHER" id="PTHR33495:SF2">
    <property type="entry name" value="ANTI-SIGMA FACTOR ANTAGONIST TM_1081-RELATED"/>
    <property type="match status" value="1"/>
</dbReference>
<dbReference type="Pfam" id="PF13466">
    <property type="entry name" value="STAS_2"/>
    <property type="match status" value="1"/>
</dbReference>
<evidence type="ECO:0000256" key="2">
    <source>
        <dbReference type="RuleBase" id="RU003749"/>
    </source>
</evidence>
<sequence>MTEHPARQAGGEDITVDVLDHAVTVRPTGEIDLERASVLALALAEGLSHASPSRPLVVDCGGLTFCDSSGLNAFLSARRTAEKTGTVIRLASPNQQFRRLLEMTGTTALFSVEPDPADRRSADGASAD</sequence>
<reference evidence="4" key="3">
    <citation type="submission" date="2020-09" db="EMBL/GenBank/DDBJ databases">
        <authorList>
            <person name="Sun Q."/>
            <person name="Ohkuma M."/>
        </authorList>
    </citation>
    <scope>NUCLEOTIDE SEQUENCE</scope>
    <source>
        <strain evidence="4">JCM 4834</strain>
    </source>
</reference>
<proteinExistence type="inferred from homology"/>